<organism evidence="2 3">
    <name type="scientific">Fusobacterium varium ATCC 27725</name>
    <dbReference type="NCBI Taxonomy" id="469618"/>
    <lineage>
        <taxon>Bacteria</taxon>
        <taxon>Fusobacteriati</taxon>
        <taxon>Fusobacteriota</taxon>
        <taxon>Fusobacteriia</taxon>
        <taxon>Fusobacteriales</taxon>
        <taxon>Fusobacteriaceae</taxon>
        <taxon>Fusobacterium</taxon>
    </lineage>
</organism>
<dbReference type="GeneID" id="77469403"/>
<reference evidence="3" key="1">
    <citation type="journal article" date="2018" name="MSphere">
        <title>Fusobacterium Genomics Using MinION and Illumina Sequencing Enables Genome Completion and Correction.</title>
        <authorList>
            <person name="Todd S.M."/>
            <person name="Settlage R.E."/>
            <person name="Lahmers K.K."/>
            <person name="Slade D.J."/>
        </authorList>
    </citation>
    <scope>NUCLEOTIDE SEQUENCE [LARGE SCALE GENOMIC DNA]</scope>
    <source>
        <strain evidence="3">ATCC 27725</strain>
    </source>
</reference>
<name>A0ABN5JMS6_FUSVA</name>
<gene>
    <name evidence="2" type="ORF">C4N18_15450</name>
</gene>
<geneLocation type="plasmid" evidence="3">
    <name>pfvar_27725</name>
</geneLocation>
<evidence type="ECO:0000313" key="2">
    <source>
        <dbReference type="EMBL" id="AVQ32641.1"/>
    </source>
</evidence>
<accession>A0ABN5JMS6</accession>
<dbReference type="RefSeq" id="WP_005950072.1">
    <property type="nucleotide sequence ID" value="NZ_CP028104.1"/>
</dbReference>
<keyword evidence="2" id="KW-0614">Plasmid</keyword>
<keyword evidence="3" id="KW-1185">Reference proteome</keyword>
<sequence length="84" mass="9462">MNGIITLIGQALGIIKKVTLDGKDKADIEKQKITVYGNPLAFIMVIVAIFLILGQIFNWQISDWFYHIFEKMLDYAMSVKGGVL</sequence>
<dbReference type="EMBL" id="CP028104">
    <property type="protein sequence ID" value="AVQ32641.1"/>
    <property type="molecule type" value="Genomic_DNA"/>
</dbReference>
<evidence type="ECO:0000313" key="3">
    <source>
        <dbReference type="Proteomes" id="UP000241238"/>
    </source>
</evidence>
<feature type="transmembrane region" description="Helical" evidence="1">
    <location>
        <begin position="40"/>
        <end position="61"/>
    </location>
</feature>
<keyword evidence="1" id="KW-0472">Membrane</keyword>
<keyword evidence="1" id="KW-0812">Transmembrane</keyword>
<dbReference type="Proteomes" id="UP000241238">
    <property type="component" value="Plasmid pFvar_27725"/>
</dbReference>
<protein>
    <submittedName>
        <fullName evidence="2">Uncharacterized protein</fullName>
    </submittedName>
</protein>
<keyword evidence="1" id="KW-1133">Transmembrane helix</keyword>
<evidence type="ECO:0000256" key="1">
    <source>
        <dbReference type="SAM" id="Phobius"/>
    </source>
</evidence>
<proteinExistence type="predicted"/>